<dbReference type="EMBL" id="CAJNNV010028681">
    <property type="protein sequence ID" value="CAE8625456.1"/>
    <property type="molecule type" value="Genomic_DNA"/>
</dbReference>
<evidence type="ECO:0000313" key="2">
    <source>
        <dbReference type="Proteomes" id="UP000654075"/>
    </source>
</evidence>
<accession>A0A813GGY9</accession>
<dbReference type="AlphaFoldDB" id="A0A813GGY9"/>
<organism evidence="1 2">
    <name type="scientific">Polarella glacialis</name>
    <name type="common">Dinoflagellate</name>
    <dbReference type="NCBI Taxonomy" id="89957"/>
    <lineage>
        <taxon>Eukaryota</taxon>
        <taxon>Sar</taxon>
        <taxon>Alveolata</taxon>
        <taxon>Dinophyceae</taxon>
        <taxon>Suessiales</taxon>
        <taxon>Suessiaceae</taxon>
        <taxon>Polarella</taxon>
    </lineage>
</organism>
<comment type="caution">
    <text evidence="1">The sequence shown here is derived from an EMBL/GenBank/DDBJ whole genome shotgun (WGS) entry which is preliminary data.</text>
</comment>
<evidence type="ECO:0000313" key="1">
    <source>
        <dbReference type="EMBL" id="CAE8625456.1"/>
    </source>
</evidence>
<reference evidence="1" key="1">
    <citation type="submission" date="2021-02" db="EMBL/GenBank/DDBJ databases">
        <authorList>
            <person name="Dougan E. K."/>
            <person name="Rhodes N."/>
            <person name="Thang M."/>
            <person name="Chan C."/>
        </authorList>
    </citation>
    <scope>NUCLEOTIDE SEQUENCE</scope>
</reference>
<proteinExistence type="predicted"/>
<name>A0A813GGY9_POLGL</name>
<keyword evidence="2" id="KW-1185">Reference proteome</keyword>
<dbReference type="Proteomes" id="UP000654075">
    <property type="component" value="Unassembled WGS sequence"/>
</dbReference>
<protein>
    <submittedName>
        <fullName evidence="1">Uncharacterized protein</fullName>
    </submittedName>
</protein>
<gene>
    <name evidence="1" type="ORF">PGLA1383_LOCUS42453</name>
</gene>
<sequence length="112" mass="12693">MSETTRDLREAAKLKNVWLAAVQSAALVRKSLFRTFRLETGSYELLSATVTWTSRGTEFEGKRSHLAQSVGSLQRCVYALPCTCELHGSAWLRDFISFLTERRAQTRLGFMS</sequence>